<evidence type="ECO:0000313" key="3">
    <source>
        <dbReference type="Proteomes" id="UP000266489"/>
    </source>
</evidence>
<dbReference type="Proteomes" id="UP000266489">
    <property type="component" value="Unassembled WGS sequence"/>
</dbReference>
<dbReference type="EMBL" id="QXIU01000188">
    <property type="protein sequence ID" value="RIE08875.1"/>
    <property type="molecule type" value="Genomic_DNA"/>
</dbReference>
<comment type="caution">
    <text evidence="2">The sequence shown here is derived from an EMBL/GenBank/DDBJ whole genome shotgun (WGS) entry which is preliminary data.</text>
</comment>
<feature type="transmembrane region" description="Helical" evidence="1">
    <location>
        <begin position="275"/>
        <end position="297"/>
    </location>
</feature>
<dbReference type="AlphaFoldDB" id="A0A398D1Q5"/>
<organism evidence="2 3">
    <name type="scientific">Candidatus Cryosericum odellii</name>
    <dbReference type="NCBI Taxonomy" id="2290917"/>
    <lineage>
        <taxon>Bacteria</taxon>
        <taxon>Pseudomonadati</taxon>
        <taxon>Caldisericota/Cryosericota group</taxon>
        <taxon>Candidatus Cryosericota</taxon>
        <taxon>Candidatus Cryosericia</taxon>
        <taxon>Candidatus Cryosericales</taxon>
        <taxon>Candidatus Cryosericaceae</taxon>
        <taxon>Candidatus Cryosericum</taxon>
    </lineage>
</organism>
<protein>
    <submittedName>
        <fullName evidence="2">Uncharacterized protein</fullName>
    </submittedName>
</protein>
<sequence length="305" mass="34107">MNNMSLVKLYPRAWRDRYEDEFTAMLEQEPGSVRETLNILFGIVDAHLYYDLTPRYLASREGMEHMWGKLRRTYSRGLVILLLFVVPCLLFNAMLDDSPFIPVMRSTPVFRLAYRGFLGGTGVVLLSTLAGGSVILWDIFRRAISRKRRDVLLLFFVPVVAFLVVAFLAYCLNFPLESTLSGWIRGGIDQSLGCLFLLISTVCVYSILRKGELEDQLEASRSRISYKVKVLAPLCVTLGMVIASVSAVIWGFMASDFAPRIISNSNWGLFHMSTLPFYVIIVLIIVIATAISGVVAVQGVGNVAE</sequence>
<dbReference type="OrthoDB" id="5196567at2"/>
<keyword evidence="1" id="KW-0812">Transmembrane</keyword>
<feature type="transmembrane region" description="Helical" evidence="1">
    <location>
        <begin position="73"/>
        <end position="94"/>
    </location>
</feature>
<feature type="transmembrane region" description="Helical" evidence="1">
    <location>
        <begin position="190"/>
        <end position="208"/>
    </location>
</feature>
<accession>A0A398D1Q5</accession>
<name>A0A398D1Q5_9BACT</name>
<dbReference type="RefSeq" id="WP_119120234.1">
    <property type="nucleotide sequence ID" value="NZ_QXIU01000188.1"/>
</dbReference>
<proteinExistence type="predicted"/>
<keyword evidence="1" id="KW-0472">Membrane</keyword>
<feature type="transmembrane region" description="Helical" evidence="1">
    <location>
        <begin position="151"/>
        <end position="170"/>
    </location>
</feature>
<evidence type="ECO:0000313" key="2">
    <source>
        <dbReference type="EMBL" id="RIE08875.1"/>
    </source>
</evidence>
<feature type="transmembrane region" description="Helical" evidence="1">
    <location>
        <begin position="228"/>
        <end position="255"/>
    </location>
</feature>
<gene>
    <name evidence="2" type="ORF">SMC5_07635</name>
</gene>
<feature type="transmembrane region" description="Helical" evidence="1">
    <location>
        <begin position="114"/>
        <end position="139"/>
    </location>
</feature>
<evidence type="ECO:0000256" key="1">
    <source>
        <dbReference type="SAM" id="Phobius"/>
    </source>
</evidence>
<reference evidence="2 3" key="1">
    <citation type="submission" date="2018-09" db="EMBL/GenBank/DDBJ databases">
        <title>Discovery and Ecogenomic Context for Candidatus Cryosericales, a Global Caldiserica Order Active in Thawing Permafrost.</title>
        <authorList>
            <person name="Martinez M.A."/>
            <person name="Woodcroft B.J."/>
            <person name="Ignacio Espinoza J.C."/>
            <person name="Zayed A."/>
            <person name="Singleton C.M."/>
            <person name="Boyd J."/>
            <person name="Li Y.-F."/>
            <person name="Purvine S."/>
            <person name="Maughan H."/>
            <person name="Hodgkins S.B."/>
            <person name="Anderson D."/>
            <person name="Sederholm M."/>
            <person name="Temperton B."/>
            <person name="Saleska S.R."/>
            <person name="Tyson G.W."/>
            <person name="Rich V.I."/>
        </authorList>
    </citation>
    <scope>NUCLEOTIDE SEQUENCE [LARGE SCALE GENOMIC DNA]</scope>
    <source>
        <strain evidence="2 3">SMC5</strain>
    </source>
</reference>
<keyword evidence="1" id="KW-1133">Transmembrane helix</keyword>